<organism evidence="1 2">
    <name type="scientific">Podarcis lilfordi</name>
    <name type="common">Lilford's wall lizard</name>
    <dbReference type="NCBI Taxonomy" id="74358"/>
    <lineage>
        <taxon>Eukaryota</taxon>
        <taxon>Metazoa</taxon>
        <taxon>Chordata</taxon>
        <taxon>Craniata</taxon>
        <taxon>Vertebrata</taxon>
        <taxon>Euteleostomi</taxon>
        <taxon>Lepidosauria</taxon>
        <taxon>Squamata</taxon>
        <taxon>Bifurcata</taxon>
        <taxon>Unidentata</taxon>
        <taxon>Episquamata</taxon>
        <taxon>Laterata</taxon>
        <taxon>Lacertibaenia</taxon>
        <taxon>Lacertidae</taxon>
        <taxon>Podarcis</taxon>
    </lineage>
</organism>
<name>A0AA35LK96_9SAUR</name>
<evidence type="ECO:0000313" key="2">
    <source>
        <dbReference type="Proteomes" id="UP001178461"/>
    </source>
</evidence>
<gene>
    <name evidence="1" type="ORF">PODLI_1B037549</name>
</gene>
<dbReference type="InterPro" id="IPR028040">
    <property type="entry name" value="TopoVIB-like"/>
</dbReference>
<dbReference type="GO" id="GO:0042138">
    <property type="term" value="P:meiotic DNA double-strand break formation"/>
    <property type="evidence" value="ECO:0007669"/>
    <property type="project" value="InterPro"/>
</dbReference>
<keyword evidence="2" id="KW-1185">Reference proteome</keyword>
<proteinExistence type="predicted"/>
<accession>A0AA35LK96</accession>
<dbReference type="Proteomes" id="UP001178461">
    <property type="component" value="Chromosome 16"/>
</dbReference>
<dbReference type="GO" id="GO:0007131">
    <property type="term" value="P:reciprocal meiotic recombination"/>
    <property type="evidence" value="ECO:0007669"/>
    <property type="project" value="TreeGrafter"/>
</dbReference>
<dbReference type="AlphaFoldDB" id="A0AA35LK96"/>
<sequence>MGDVALATRTILEYLFVRLQYAKEEQSKGFSTLERILVVSVDIEDSFQRVHHSHCTTTISAKGDFCYKLLSDQMCREMKDLLPLCQSKALSGRGCPHECIDIMPFQLSFELDEKSGAIEEDCLALKQFIHRISLTHTTVKFHYCVKVNGSISAETYNTERGAATCLPGGTRLLSEGNHFVRSAARDVPSSCDKIHPMTGLPVLFSTKEASCSFFKDPSCLIAWEKYGYQATLNSDPHWEEDTAKPDIRYKLHASHQQDSDAQEQTLLLFLFLSYSDQFNDKTVYNFWDRQVILSHLSPILLCSKQAVKGCIQGVVSRILEQHYKVSQEQQKLAQSLPIMADAISSIVSSSTDSEFRRKCLQSLQVTDTKKFQVTIKDTFNKVILKQWKCSSACDARRPLPKNNEAGVGLLSADLPLPTIHQKLLGSNFSSAQLEQGGKGFLFVNSDCGGMSQKGSREIHVEDSGDPHITGVAKSKEKNKSLLAESGTSSSSFFSYPTKIGCGALQDKSQVLSVGPSVKKIRSNENLWQDDYFWKQEVSNLAKWTS</sequence>
<dbReference type="PANTHER" id="PTHR14652:SF2">
    <property type="entry name" value="TYPE 2 DNA TOPOISOMERASE 6 SUBUNIT B-LIKE"/>
    <property type="match status" value="1"/>
</dbReference>
<evidence type="ECO:0000313" key="1">
    <source>
        <dbReference type="EMBL" id="CAI5797734.1"/>
    </source>
</evidence>
<dbReference type="Pfam" id="PF15091">
    <property type="entry name" value="DUF4554"/>
    <property type="match status" value="1"/>
</dbReference>
<reference evidence="1" key="1">
    <citation type="submission" date="2022-12" db="EMBL/GenBank/DDBJ databases">
        <authorList>
            <person name="Alioto T."/>
            <person name="Alioto T."/>
            <person name="Gomez Garrido J."/>
        </authorList>
    </citation>
    <scope>NUCLEOTIDE SEQUENCE</scope>
</reference>
<dbReference type="PANTHER" id="PTHR14652">
    <property type="entry name" value="TYPE 2 DNA TOPOISOMERASE 6 SUBUNIT B-LIKE"/>
    <property type="match status" value="1"/>
</dbReference>
<protein>
    <submittedName>
        <fullName evidence="1">Type 2 DNA topoisomerase 6 subunit B-like</fullName>
    </submittedName>
</protein>
<dbReference type="EMBL" id="OX395143">
    <property type="protein sequence ID" value="CAI5797734.1"/>
    <property type="molecule type" value="Genomic_DNA"/>
</dbReference>